<organism evidence="7">
    <name type="scientific">Micromonas pusilla (strain CCMP1545)</name>
    <name type="common">Picoplanktonic green alga</name>
    <dbReference type="NCBI Taxonomy" id="564608"/>
    <lineage>
        <taxon>Eukaryota</taxon>
        <taxon>Viridiplantae</taxon>
        <taxon>Chlorophyta</taxon>
        <taxon>Mamiellophyceae</taxon>
        <taxon>Mamiellales</taxon>
        <taxon>Mamiellaceae</taxon>
        <taxon>Micromonas</taxon>
    </lineage>
</organism>
<evidence type="ECO:0000256" key="3">
    <source>
        <dbReference type="SAM" id="MobiDB-lite"/>
    </source>
</evidence>
<feature type="compositionally biased region" description="Basic and acidic residues" evidence="3">
    <location>
        <begin position="322"/>
        <end position="331"/>
    </location>
</feature>
<dbReference type="OMA" id="WVRGPWI"/>
<dbReference type="InterPro" id="IPR020845">
    <property type="entry name" value="AMP-binding_CS"/>
</dbReference>
<dbReference type="STRING" id="564608.C1N6K7"/>
<dbReference type="SUPFAM" id="SSF56801">
    <property type="entry name" value="Acetyl-CoA synthetase-like"/>
    <property type="match status" value="1"/>
</dbReference>
<dbReference type="GeneID" id="9689004"/>
<dbReference type="Pfam" id="PF13193">
    <property type="entry name" value="AMP-binding_C"/>
    <property type="match status" value="1"/>
</dbReference>
<accession>C1N6K7</accession>
<keyword evidence="2" id="KW-0436">Ligase</keyword>
<evidence type="ECO:0000256" key="1">
    <source>
        <dbReference type="ARBA" id="ARBA00006432"/>
    </source>
</evidence>
<dbReference type="AlphaFoldDB" id="C1N6K7"/>
<dbReference type="EMBL" id="GG663749">
    <property type="protein sequence ID" value="EEH51936.1"/>
    <property type="molecule type" value="Genomic_DNA"/>
</dbReference>
<protein>
    <submittedName>
        <fullName evidence="6">Predicted protein</fullName>
    </submittedName>
</protein>
<dbReference type="Gene3D" id="3.40.50.12780">
    <property type="entry name" value="N-terminal domain of ligase-like"/>
    <property type="match status" value="1"/>
</dbReference>
<dbReference type="InterPro" id="IPR000873">
    <property type="entry name" value="AMP-dep_synth/lig_dom"/>
</dbReference>
<name>C1N6K7_MICPC</name>
<evidence type="ECO:0000313" key="6">
    <source>
        <dbReference type="EMBL" id="EEH51936.1"/>
    </source>
</evidence>
<evidence type="ECO:0000256" key="2">
    <source>
        <dbReference type="ARBA" id="ARBA00022598"/>
    </source>
</evidence>
<dbReference type="PANTHER" id="PTHR43201:SF5">
    <property type="entry name" value="MEDIUM-CHAIN ACYL-COA LIGASE ACSF2, MITOCHONDRIAL"/>
    <property type="match status" value="1"/>
</dbReference>
<dbReference type="InterPro" id="IPR045851">
    <property type="entry name" value="AMP-bd_C_sf"/>
</dbReference>
<feature type="region of interest" description="Disordered" evidence="3">
    <location>
        <begin position="306"/>
        <end position="331"/>
    </location>
</feature>
<dbReference type="PANTHER" id="PTHR43201">
    <property type="entry name" value="ACYL-COA SYNTHETASE"/>
    <property type="match status" value="1"/>
</dbReference>
<dbReference type="PROSITE" id="PS00455">
    <property type="entry name" value="AMP_BINDING"/>
    <property type="match status" value="1"/>
</dbReference>
<dbReference type="GO" id="GO:0006631">
    <property type="term" value="P:fatty acid metabolic process"/>
    <property type="evidence" value="ECO:0007669"/>
    <property type="project" value="TreeGrafter"/>
</dbReference>
<gene>
    <name evidence="6" type="ORF">MICPUCDRAFT_36493</name>
</gene>
<feature type="non-terminal residue" evidence="6">
    <location>
        <position position="513"/>
    </location>
</feature>
<dbReference type="eggNOG" id="KOG1176">
    <property type="taxonomic scope" value="Eukaryota"/>
</dbReference>
<comment type="similarity">
    <text evidence="1">Belongs to the ATP-dependent AMP-binding enzyme family.</text>
</comment>
<reference evidence="6 7" key="1">
    <citation type="journal article" date="2009" name="Science">
        <title>Green evolution and dynamic adaptations revealed by genomes of the marine picoeukaryotes Micromonas.</title>
        <authorList>
            <person name="Worden A.Z."/>
            <person name="Lee J.H."/>
            <person name="Mock T."/>
            <person name="Rouze P."/>
            <person name="Simmons M.P."/>
            <person name="Aerts A.L."/>
            <person name="Allen A.E."/>
            <person name="Cuvelier M.L."/>
            <person name="Derelle E."/>
            <person name="Everett M.V."/>
            <person name="Foulon E."/>
            <person name="Grimwood J."/>
            <person name="Gundlach H."/>
            <person name="Henrissat B."/>
            <person name="Napoli C."/>
            <person name="McDonald S.M."/>
            <person name="Parker M.S."/>
            <person name="Rombauts S."/>
            <person name="Salamov A."/>
            <person name="Von Dassow P."/>
            <person name="Badger J.H."/>
            <person name="Coutinho P.M."/>
            <person name="Demir E."/>
            <person name="Dubchak I."/>
            <person name="Gentemann C."/>
            <person name="Eikrem W."/>
            <person name="Gready J.E."/>
            <person name="John U."/>
            <person name="Lanier W."/>
            <person name="Lindquist E.A."/>
            <person name="Lucas S."/>
            <person name="Mayer K.F."/>
            <person name="Moreau H."/>
            <person name="Not F."/>
            <person name="Otillar R."/>
            <person name="Panaud O."/>
            <person name="Pangilinan J."/>
            <person name="Paulsen I."/>
            <person name="Piegu B."/>
            <person name="Poliakov A."/>
            <person name="Robbens S."/>
            <person name="Schmutz J."/>
            <person name="Toulza E."/>
            <person name="Wyss T."/>
            <person name="Zelensky A."/>
            <person name="Zhou K."/>
            <person name="Armbrust E.V."/>
            <person name="Bhattacharya D."/>
            <person name="Goodenough U.W."/>
            <person name="Van de Peer Y."/>
            <person name="Grigoriev I.V."/>
        </authorList>
    </citation>
    <scope>NUCLEOTIDE SEQUENCE [LARGE SCALE GENOMIC DNA]</scope>
    <source>
        <strain evidence="6 7">CCMP1545</strain>
    </source>
</reference>
<keyword evidence="7" id="KW-1185">Reference proteome</keyword>
<dbReference type="Pfam" id="PF00501">
    <property type="entry name" value="AMP-binding"/>
    <property type="match status" value="1"/>
</dbReference>
<dbReference type="Gene3D" id="3.30.300.30">
    <property type="match status" value="1"/>
</dbReference>
<dbReference type="RefSeq" id="XP_003063563.1">
    <property type="nucleotide sequence ID" value="XM_003063517.1"/>
</dbReference>
<dbReference type="CDD" id="cd04433">
    <property type="entry name" value="AFD_class_I"/>
    <property type="match status" value="1"/>
</dbReference>
<dbReference type="Proteomes" id="UP000001876">
    <property type="component" value="Unassembled WGS sequence"/>
</dbReference>
<dbReference type="KEGG" id="mpp:MICPUCDRAFT_36493"/>
<feature type="domain" description="AMP-binding enzyme C-terminal" evidence="5">
    <location>
        <begin position="269"/>
        <end position="363"/>
    </location>
</feature>
<evidence type="ECO:0000259" key="5">
    <source>
        <dbReference type="Pfam" id="PF13193"/>
    </source>
</evidence>
<dbReference type="InterPro" id="IPR042099">
    <property type="entry name" value="ANL_N_sf"/>
</dbReference>
<dbReference type="OrthoDB" id="10253115at2759"/>
<evidence type="ECO:0000259" key="4">
    <source>
        <dbReference type="Pfam" id="PF00501"/>
    </source>
</evidence>
<evidence type="ECO:0000313" key="7">
    <source>
        <dbReference type="Proteomes" id="UP000001876"/>
    </source>
</evidence>
<dbReference type="InterPro" id="IPR025110">
    <property type="entry name" value="AMP-bd_C"/>
</dbReference>
<feature type="compositionally biased region" description="Acidic residues" evidence="3">
    <location>
        <begin position="312"/>
        <end position="321"/>
    </location>
</feature>
<dbReference type="GO" id="GO:0031956">
    <property type="term" value="F:medium-chain fatty acid-CoA ligase activity"/>
    <property type="evidence" value="ECO:0007669"/>
    <property type="project" value="TreeGrafter"/>
</dbReference>
<feature type="domain" description="AMP-dependent synthetase/ligase" evidence="4">
    <location>
        <begin position="2"/>
        <end position="218"/>
    </location>
</feature>
<proteinExistence type="inferred from homology"/>
<sequence>MYYTSGTTGNPKGVMLTHEIVGAHAIAACAEMKLHGDDVWAHVAPMFHLVDAFAIYSMTLVGGRHVIVPTFEAGAVIRLIEREGITVTNVGSTMIAIMCHNPLLKTHDLSTLRVVSCGGCPLAPAAVTRAIAIFGCEFFISYGMTECCGKISMSILSDSFRHDNDVQTQLKTICTSGRPFALMDVKVLNPKTRFPVVNAGEEIGEVWVRGSTSFHGYWNRDRRDDDSFDEHGWFNTGDLAVVREDGYITLVDRAKDMILCGGENVYTAEVESALHAHPSVAQAAVFGTPHPVMGEIVNAVVTLRPAAREPGGDGDGDGDVNDDARPRDPKGDILAHCRRTLSGYKVPASVKVVHELPTNASGKILKRKLREQCIGGTLVTRTASAPASVGVDGTTTNASSATRRAFTRQFTRAIEPEVFEPEPLIIDRAHDGASSWALILDDDSAEAEDPAFAAEVVDEILASNPDATRTLFLWSPSPSRSLLSMLTAAAAGSVSRDVRVVVSLIDARDEAQV</sequence>